<dbReference type="GO" id="GO:0005886">
    <property type="term" value="C:plasma membrane"/>
    <property type="evidence" value="ECO:0007669"/>
    <property type="project" value="UniProtKB-SubCell"/>
</dbReference>
<feature type="domain" description="Peptidase S26" evidence="8">
    <location>
        <begin position="20"/>
        <end position="181"/>
    </location>
</feature>
<comment type="catalytic activity">
    <reaction evidence="1 7">
        <text>Cleavage of hydrophobic, N-terminal signal or leader sequences from secreted and periplasmic proteins.</text>
        <dbReference type="EC" id="3.4.21.89"/>
    </reaction>
</comment>
<dbReference type="SUPFAM" id="SSF51306">
    <property type="entry name" value="LexA/Signal peptidase"/>
    <property type="match status" value="1"/>
</dbReference>
<gene>
    <name evidence="9" type="primary">lepB</name>
    <name evidence="9" type="ORF">IAA69_02875</name>
</gene>
<dbReference type="GO" id="GO:0006465">
    <property type="term" value="P:signal peptide processing"/>
    <property type="evidence" value="ECO:0007669"/>
    <property type="project" value="InterPro"/>
</dbReference>
<comment type="caution">
    <text evidence="9">The sequence shown here is derived from an EMBL/GenBank/DDBJ whole genome shotgun (WGS) entry which is preliminary data.</text>
</comment>
<dbReference type="PROSITE" id="PS00761">
    <property type="entry name" value="SPASE_I_3"/>
    <property type="match status" value="1"/>
</dbReference>
<dbReference type="InterPro" id="IPR036286">
    <property type="entry name" value="LexA/Signal_pep-like_sf"/>
</dbReference>
<evidence type="ECO:0000313" key="10">
    <source>
        <dbReference type="Proteomes" id="UP000824261"/>
    </source>
</evidence>
<feature type="active site" evidence="6">
    <location>
        <position position="92"/>
    </location>
</feature>
<proteinExistence type="inferred from homology"/>
<dbReference type="GO" id="GO:0009003">
    <property type="term" value="F:signal peptidase activity"/>
    <property type="evidence" value="ECO:0007669"/>
    <property type="project" value="UniProtKB-EC"/>
</dbReference>
<evidence type="ECO:0000256" key="7">
    <source>
        <dbReference type="RuleBase" id="RU362042"/>
    </source>
</evidence>
<dbReference type="NCBIfam" id="TIGR02227">
    <property type="entry name" value="sigpep_I_bact"/>
    <property type="match status" value="1"/>
</dbReference>
<comment type="subcellular location">
    <subcellularLocation>
        <location evidence="2">Cell membrane</location>
        <topology evidence="2">Single-pass type II membrane protein</topology>
    </subcellularLocation>
    <subcellularLocation>
        <location evidence="7">Membrane</location>
        <topology evidence="7">Single-pass type II membrane protein</topology>
    </subcellularLocation>
</comment>
<dbReference type="AlphaFoldDB" id="A0A9D0ZZQ9"/>
<dbReference type="InterPro" id="IPR019533">
    <property type="entry name" value="Peptidase_S26"/>
</dbReference>
<evidence type="ECO:0000256" key="6">
    <source>
        <dbReference type="PIRSR" id="PIRSR600223-1"/>
    </source>
</evidence>
<accession>A0A9D0ZZQ9</accession>
<comment type="similarity">
    <text evidence="3 7">Belongs to the peptidase S26 family.</text>
</comment>
<evidence type="ECO:0000256" key="1">
    <source>
        <dbReference type="ARBA" id="ARBA00000677"/>
    </source>
</evidence>
<dbReference type="GO" id="GO:0004252">
    <property type="term" value="F:serine-type endopeptidase activity"/>
    <property type="evidence" value="ECO:0007669"/>
    <property type="project" value="InterPro"/>
</dbReference>
<reference evidence="9" key="2">
    <citation type="journal article" date="2021" name="PeerJ">
        <title>Extensive microbial diversity within the chicken gut microbiome revealed by metagenomics and culture.</title>
        <authorList>
            <person name="Gilroy R."/>
            <person name="Ravi A."/>
            <person name="Getino M."/>
            <person name="Pursley I."/>
            <person name="Horton D.L."/>
            <person name="Alikhan N.F."/>
            <person name="Baker D."/>
            <person name="Gharbi K."/>
            <person name="Hall N."/>
            <person name="Watson M."/>
            <person name="Adriaenssens E.M."/>
            <person name="Foster-Nyarko E."/>
            <person name="Jarju S."/>
            <person name="Secka A."/>
            <person name="Antonio M."/>
            <person name="Oren A."/>
            <person name="Chaudhuri R.R."/>
            <person name="La Ragione R."/>
            <person name="Hildebrand F."/>
            <person name="Pallen M.J."/>
        </authorList>
    </citation>
    <scope>NUCLEOTIDE SEQUENCE</scope>
    <source>
        <strain evidence="9">ChiGjej1B1-2707</strain>
    </source>
</reference>
<keyword evidence="7" id="KW-0472">Membrane</keyword>
<evidence type="ECO:0000313" key="9">
    <source>
        <dbReference type="EMBL" id="HIR01191.1"/>
    </source>
</evidence>
<dbReference type="EC" id="3.4.21.89" evidence="4 7"/>
<keyword evidence="7" id="KW-1133">Transmembrane helix</keyword>
<keyword evidence="7" id="KW-0812">Transmembrane</keyword>
<evidence type="ECO:0000256" key="4">
    <source>
        <dbReference type="ARBA" id="ARBA00013208"/>
    </source>
</evidence>
<evidence type="ECO:0000256" key="5">
    <source>
        <dbReference type="ARBA" id="ARBA00022801"/>
    </source>
</evidence>
<evidence type="ECO:0000256" key="2">
    <source>
        <dbReference type="ARBA" id="ARBA00004401"/>
    </source>
</evidence>
<reference evidence="9" key="1">
    <citation type="submission" date="2020-10" db="EMBL/GenBank/DDBJ databases">
        <authorList>
            <person name="Gilroy R."/>
        </authorList>
    </citation>
    <scope>NUCLEOTIDE SEQUENCE</scope>
    <source>
        <strain evidence="9">ChiGjej1B1-2707</strain>
    </source>
</reference>
<feature type="active site" evidence="6">
    <location>
        <position position="49"/>
    </location>
</feature>
<dbReference type="PANTHER" id="PTHR43390:SF1">
    <property type="entry name" value="CHLOROPLAST PROCESSING PEPTIDASE"/>
    <property type="match status" value="1"/>
</dbReference>
<dbReference type="Gene3D" id="2.10.109.10">
    <property type="entry name" value="Umud Fragment, subunit A"/>
    <property type="match status" value="1"/>
</dbReference>
<feature type="transmembrane region" description="Helical" evidence="7">
    <location>
        <begin position="14"/>
        <end position="35"/>
    </location>
</feature>
<protein>
    <recommendedName>
        <fullName evidence="4 7">Signal peptidase I</fullName>
        <ecNumber evidence="4 7">3.4.21.89</ecNumber>
    </recommendedName>
</protein>
<sequence>MDSGRHADESRPSFLSQVVSFIVMLALALLVFFGLRTFVIEPYDIPSGSMETTIMTGDRVFAEKVSYYFRDVEPGDIVTFNSPEVAGQVLIKRCIAVGGQTVDLVNGTVWVDGVQLSEPYTNELPSYPLRTASGEEISYPYTVPEGYIWVMGDNRTNSSDSRYFGPVPEESVTGRGCLVFWPLDHFGILE</sequence>
<dbReference type="Proteomes" id="UP000824261">
    <property type="component" value="Unassembled WGS sequence"/>
</dbReference>
<dbReference type="InterPro" id="IPR000223">
    <property type="entry name" value="Pept_S26A_signal_pept_1"/>
</dbReference>
<keyword evidence="5 7" id="KW-0378">Hydrolase</keyword>
<dbReference type="EMBL" id="DVGB01000034">
    <property type="protein sequence ID" value="HIR01191.1"/>
    <property type="molecule type" value="Genomic_DNA"/>
</dbReference>
<dbReference type="CDD" id="cd06530">
    <property type="entry name" value="S26_SPase_I"/>
    <property type="match status" value="1"/>
</dbReference>
<keyword evidence="7" id="KW-0645">Protease</keyword>
<evidence type="ECO:0000259" key="8">
    <source>
        <dbReference type="Pfam" id="PF10502"/>
    </source>
</evidence>
<dbReference type="Pfam" id="PF10502">
    <property type="entry name" value="Peptidase_S26"/>
    <property type="match status" value="1"/>
</dbReference>
<dbReference type="InterPro" id="IPR019758">
    <property type="entry name" value="Pept_S26A_signal_pept_1_CS"/>
</dbReference>
<dbReference type="PRINTS" id="PR00727">
    <property type="entry name" value="LEADERPTASE"/>
</dbReference>
<evidence type="ECO:0000256" key="3">
    <source>
        <dbReference type="ARBA" id="ARBA00009370"/>
    </source>
</evidence>
<name>A0A9D0ZZQ9_9ACTN</name>
<dbReference type="PANTHER" id="PTHR43390">
    <property type="entry name" value="SIGNAL PEPTIDASE I"/>
    <property type="match status" value="1"/>
</dbReference>
<organism evidence="9 10">
    <name type="scientific">Candidatus Aveggerthella stercoripullorum</name>
    <dbReference type="NCBI Taxonomy" id="2840688"/>
    <lineage>
        <taxon>Bacteria</taxon>
        <taxon>Bacillati</taxon>
        <taxon>Actinomycetota</taxon>
        <taxon>Coriobacteriia</taxon>
        <taxon>Eggerthellales</taxon>
        <taxon>Eggerthellaceae</taxon>
        <taxon>Eggerthellaceae incertae sedis</taxon>
        <taxon>Candidatus Aveggerthella</taxon>
    </lineage>
</organism>